<protein>
    <submittedName>
        <fullName evidence="1">Uncharacterized protein</fullName>
    </submittedName>
</protein>
<evidence type="ECO:0000313" key="2">
    <source>
        <dbReference type="Proteomes" id="UP000322362"/>
    </source>
</evidence>
<comment type="caution">
    <text evidence="1">The sequence shown here is derived from an EMBL/GenBank/DDBJ whole genome shotgun (WGS) entry which is preliminary data.</text>
</comment>
<dbReference type="EMBL" id="VTAV01000005">
    <property type="protein sequence ID" value="TYR36162.1"/>
    <property type="molecule type" value="Genomic_DNA"/>
</dbReference>
<dbReference type="AlphaFoldDB" id="A0A5D4H7A2"/>
<accession>A0A5D4H7A2</accession>
<dbReference type="RefSeq" id="WP_148919014.1">
    <property type="nucleotide sequence ID" value="NZ_VTAV01000005.1"/>
</dbReference>
<sequence>MFKPEEAWEIIKRNAEKAKIAKAVWHSPKRGAKYTLVDVLDDRIIIWRKDRGTEEILTKTTVEQKALELFNTAGEVKIGELMAATVAEETAFVFFHHQLGWSEDREFIEIIKLG</sequence>
<keyword evidence="2" id="KW-1185">Reference proteome</keyword>
<proteinExistence type="predicted"/>
<name>A0A5D4H7A2_9SPHI</name>
<evidence type="ECO:0000313" key="1">
    <source>
        <dbReference type="EMBL" id="TYR36162.1"/>
    </source>
</evidence>
<gene>
    <name evidence="1" type="ORF">FXV77_09590</name>
</gene>
<dbReference type="Proteomes" id="UP000322362">
    <property type="component" value="Unassembled WGS sequence"/>
</dbReference>
<reference evidence="1 2" key="1">
    <citation type="submission" date="2019-08" db="EMBL/GenBank/DDBJ databases">
        <title>Phlebobacter frassis gen. nov. sp. nov., a new member of family Sphingobacteriaceae isolated from sand fly rearing media.</title>
        <authorList>
            <person name="Kakumanu M.L."/>
            <person name="Marayati B.F."/>
            <person name="Wada-Katsumata A."/>
            <person name="Wasserberg G."/>
            <person name="Schal C."/>
            <person name="Apperson C.S."/>
            <person name="Ponnusamy L."/>
        </authorList>
    </citation>
    <scope>NUCLEOTIDE SEQUENCE [LARGE SCALE GENOMIC DNA]</scope>
    <source>
        <strain evidence="1 2">SSI9</strain>
    </source>
</reference>
<organism evidence="1 2">
    <name type="scientific">Sphingobacterium phlebotomi</name>
    <dbReference type="NCBI Taxonomy" id="2605433"/>
    <lineage>
        <taxon>Bacteria</taxon>
        <taxon>Pseudomonadati</taxon>
        <taxon>Bacteroidota</taxon>
        <taxon>Sphingobacteriia</taxon>
        <taxon>Sphingobacteriales</taxon>
        <taxon>Sphingobacteriaceae</taxon>
        <taxon>Sphingobacterium</taxon>
    </lineage>
</organism>